<protein>
    <submittedName>
        <fullName evidence="1">Uncharacterized protein</fullName>
    </submittedName>
</protein>
<sequence length="187" mass="20495">HLYNTDAISIISQLEKLANLSYQHRISLGSEANWRAFNYTMEPQGTREEPFPARSRQETGTVNGVPTEVTSVSFSDKFMVTISQDGKLSQWIQVPLQASSGGMVDLSLPSSSRGLLPSVHLTPTTLLGGGGDERETLGQLYAAQIASLISTRDPEDRRTLVLGLGLNKVDTEREAFFDTVELVQKVL</sequence>
<dbReference type="PANTHER" id="PTHR31051:SF1">
    <property type="entry name" value="PROTEASOME ASSEMBLY CHAPERONE 3"/>
    <property type="match status" value="1"/>
</dbReference>
<keyword evidence="2" id="KW-1185">Reference proteome</keyword>
<feature type="non-terminal residue" evidence="1">
    <location>
        <position position="1"/>
    </location>
</feature>
<dbReference type="InterPro" id="IPR053720">
    <property type="entry name" value="Psm_Assembly_Chaperone"/>
</dbReference>
<accession>A0A161W4P8</accession>
<dbReference type="AlphaFoldDB" id="A0A161W4P8"/>
<organism evidence="1 2">
    <name type="scientific">Colletotrichum incanum</name>
    <name type="common">Soybean anthracnose fungus</name>
    <dbReference type="NCBI Taxonomy" id="1573173"/>
    <lineage>
        <taxon>Eukaryota</taxon>
        <taxon>Fungi</taxon>
        <taxon>Dikarya</taxon>
        <taxon>Ascomycota</taxon>
        <taxon>Pezizomycotina</taxon>
        <taxon>Sordariomycetes</taxon>
        <taxon>Hypocreomycetidae</taxon>
        <taxon>Glomerellales</taxon>
        <taxon>Glomerellaceae</taxon>
        <taxon>Colletotrichum</taxon>
        <taxon>Colletotrichum spaethianum species complex</taxon>
    </lineage>
</organism>
<evidence type="ECO:0000313" key="1">
    <source>
        <dbReference type="EMBL" id="KZL82065.1"/>
    </source>
</evidence>
<name>A0A161W4P8_COLIC</name>
<dbReference type="InterPro" id="IPR018788">
    <property type="entry name" value="Proteasome_assmbl_chp_3"/>
</dbReference>
<evidence type="ECO:0000313" key="2">
    <source>
        <dbReference type="Proteomes" id="UP000076584"/>
    </source>
</evidence>
<dbReference type="STRING" id="1573173.A0A161W4P8"/>
<gene>
    <name evidence="1" type="ORF">CI238_06762</name>
</gene>
<dbReference type="EMBL" id="LFIW01001518">
    <property type="protein sequence ID" value="KZL82065.1"/>
    <property type="molecule type" value="Genomic_DNA"/>
</dbReference>
<dbReference type="Pfam" id="PF10178">
    <property type="entry name" value="PAC3"/>
    <property type="match status" value="1"/>
</dbReference>
<reference evidence="1 2" key="1">
    <citation type="submission" date="2015-06" db="EMBL/GenBank/DDBJ databases">
        <title>Survival trade-offs in plant roots during colonization by closely related pathogenic and mutualistic fungi.</title>
        <authorList>
            <person name="Hacquard S."/>
            <person name="Kracher B."/>
            <person name="Hiruma K."/>
            <person name="Weinman A."/>
            <person name="Muench P."/>
            <person name="Garrido Oter R."/>
            <person name="Ver Loren van Themaat E."/>
            <person name="Dallerey J.-F."/>
            <person name="Damm U."/>
            <person name="Henrissat B."/>
            <person name="Lespinet O."/>
            <person name="Thon M."/>
            <person name="Kemen E."/>
            <person name="McHardy A.C."/>
            <person name="Schulze-Lefert P."/>
            <person name="O'Connell R.J."/>
        </authorList>
    </citation>
    <scope>NUCLEOTIDE SEQUENCE [LARGE SCALE GENOMIC DNA]</scope>
    <source>
        <strain evidence="1 2">MAFF 238704</strain>
    </source>
</reference>
<dbReference type="Gene3D" id="3.30.230.90">
    <property type="match status" value="1"/>
</dbReference>
<dbReference type="PANTHER" id="PTHR31051">
    <property type="entry name" value="PROTEASOME ASSEMBLY CHAPERONE 3"/>
    <property type="match status" value="1"/>
</dbReference>
<comment type="caution">
    <text evidence="1">The sequence shown here is derived from an EMBL/GenBank/DDBJ whole genome shotgun (WGS) entry which is preliminary data.</text>
</comment>
<proteinExistence type="predicted"/>
<dbReference type="Proteomes" id="UP000076584">
    <property type="component" value="Unassembled WGS sequence"/>
</dbReference>
<dbReference type="GO" id="GO:0043248">
    <property type="term" value="P:proteasome assembly"/>
    <property type="evidence" value="ECO:0007669"/>
    <property type="project" value="InterPro"/>
</dbReference>